<feature type="domain" description="EamA" evidence="6">
    <location>
        <begin position="8"/>
        <end position="130"/>
    </location>
</feature>
<feature type="transmembrane region" description="Helical" evidence="5">
    <location>
        <begin position="88"/>
        <end position="106"/>
    </location>
</feature>
<proteinExistence type="predicted"/>
<evidence type="ECO:0000256" key="3">
    <source>
        <dbReference type="ARBA" id="ARBA00022989"/>
    </source>
</evidence>
<feature type="transmembrane region" description="Helical" evidence="5">
    <location>
        <begin position="172"/>
        <end position="194"/>
    </location>
</feature>
<evidence type="ECO:0000256" key="4">
    <source>
        <dbReference type="ARBA" id="ARBA00023136"/>
    </source>
</evidence>
<keyword evidence="8" id="KW-1185">Reference proteome</keyword>
<keyword evidence="4 5" id="KW-0472">Membrane</keyword>
<dbReference type="GO" id="GO:0016020">
    <property type="term" value="C:membrane"/>
    <property type="evidence" value="ECO:0007669"/>
    <property type="project" value="UniProtKB-SubCell"/>
</dbReference>
<feature type="domain" description="EamA" evidence="6">
    <location>
        <begin position="141"/>
        <end position="280"/>
    </location>
</feature>
<feature type="transmembrane region" description="Helical" evidence="5">
    <location>
        <begin position="63"/>
        <end position="82"/>
    </location>
</feature>
<feature type="transmembrane region" description="Helical" evidence="5">
    <location>
        <begin position="238"/>
        <end position="257"/>
    </location>
</feature>
<feature type="transmembrane region" description="Helical" evidence="5">
    <location>
        <begin position="206"/>
        <end position="226"/>
    </location>
</feature>
<keyword evidence="2 5" id="KW-0812">Transmembrane</keyword>
<feature type="transmembrane region" description="Helical" evidence="5">
    <location>
        <begin position="140"/>
        <end position="160"/>
    </location>
</feature>
<dbReference type="InterPro" id="IPR037185">
    <property type="entry name" value="EmrE-like"/>
</dbReference>
<evidence type="ECO:0000256" key="5">
    <source>
        <dbReference type="SAM" id="Phobius"/>
    </source>
</evidence>
<dbReference type="RefSeq" id="WP_123713889.1">
    <property type="nucleotide sequence ID" value="NZ_RKHR01000008.1"/>
</dbReference>
<dbReference type="AlphaFoldDB" id="A0A3N2DDL7"/>
<dbReference type="Proteomes" id="UP000275394">
    <property type="component" value="Unassembled WGS sequence"/>
</dbReference>
<dbReference type="OrthoDB" id="7158585at2"/>
<comment type="subcellular location">
    <subcellularLocation>
        <location evidence="1">Membrane</location>
        <topology evidence="1">Multi-pass membrane protein</topology>
    </subcellularLocation>
</comment>
<dbReference type="SUPFAM" id="SSF103481">
    <property type="entry name" value="Multidrug resistance efflux transporter EmrE"/>
    <property type="match status" value="2"/>
</dbReference>
<sequence>MTKFDTLIAVMITATWGFNFSLLKVSTVLHDPWLVAFMRFFLCAVPFCFFVPKPNLPWHKLALYGSLFGGAFWGMVNLGIVLGVSAGMASLLVQFTAFSSVVLGVIYFKESFGLSKKIGCSVALMSVLSMLLIADGSVSIFGVCAILFAAVACSLSNVVLKELKTDNLLSLLVYGCGFASMALLVICVFTGALDNISSSLLSQSDLFYFAILFQAYIGTLLTYWLWNGLICKYELTQVVPMCLLVPVFGMAASSVFFDETIGVFKLAACALLIVGLVIIFFGTNIYLWLANSKQSRNNANS</sequence>
<protein>
    <submittedName>
        <fullName evidence="7">O-acetylserine/cysteine efflux transporter</fullName>
    </submittedName>
</protein>
<name>A0A3N2DDL7_9GAMM</name>
<evidence type="ECO:0000256" key="2">
    <source>
        <dbReference type="ARBA" id="ARBA00022692"/>
    </source>
</evidence>
<dbReference type="PANTHER" id="PTHR32322:SF9">
    <property type="entry name" value="AMINO-ACID METABOLITE EFFLUX PUMP-RELATED"/>
    <property type="match status" value="1"/>
</dbReference>
<comment type="caution">
    <text evidence="7">The sequence shown here is derived from an EMBL/GenBank/DDBJ whole genome shotgun (WGS) entry which is preliminary data.</text>
</comment>
<evidence type="ECO:0000256" key="1">
    <source>
        <dbReference type="ARBA" id="ARBA00004141"/>
    </source>
</evidence>
<dbReference type="InterPro" id="IPR000620">
    <property type="entry name" value="EamA_dom"/>
</dbReference>
<dbReference type="EMBL" id="RKHR01000008">
    <property type="protein sequence ID" value="ROR97891.1"/>
    <property type="molecule type" value="Genomic_DNA"/>
</dbReference>
<dbReference type="PANTHER" id="PTHR32322">
    <property type="entry name" value="INNER MEMBRANE TRANSPORTER"/>
    <property type="match status" value="1"/>
</dbReference>
<evidence type="ECO:0000259" key="6">
    <source>
        <dbReference type="Pfam" id="PF00892"/>
    </source>
</evidence>
<organism evidence="7 8">
    <name type="scientific">Sinobacterium caligoides</name>
    <dbReference type="NCBI Taxonomy" id="933926"/>
    <lineage>
        <taxon>Bacteria</taxon>
        <taxon>Pseudomonadati</taxon>
        <taxon>Pseudomonadota</taxon>
        <taxon>Gammaproteobacteria</taxon>
        <taxon>Cellvibrionales</taxon>
        <taxon>Spongiibacteraceae</taxon>
        <taxon>Sinobacterium</taxon>
    </lineage>
</organism>
<feature type="transmembrane region" description="Helical" evidence="5">
    <location>
        <begin position="263"/>
        <end position="289"/>
    </location>
</feature>
<gene>
    <name evidence="7" type="ORF">EDC56_3559</name>
</gene>
<accession>A0A3N2DDL7</accession>
<reference evidence="7 8" key="1">
    <citation type="submission" date="2018-11" db="EMBL/GenBank/DDBJ databases">
        <title>Genomic Encyclopedia of Type Strains, Phase IV (KMG-IV): sequencing the most valuable type-strain genomes for metagenomic binning, comparative biology and taxonomic classification.</title>
        <authorList>
            <person name="Goeker M."/>
        </authorList>
    </citation>
    <scope>NUCLEOTIDE SEQUENCE [LARGE SCALE GENOMIC DNA]</scope>
    <source>
        <strain evidence="7 8">DSM 100316</strain>
    </source>
</reference>
<feature type="transmembrane region" description="Helical" evidence="5">
    <location>
        <begin position="7"/>
        <end position="27"/>
    </location>
</feature>
<evidence type="ECO:0000313" key="8">
    <source>
        <dbReference type="Proteomes" id="UP000275394"/>
    </source>
</evidence>
<feature type="transmembrane region" description="Helical" evidence="5">
    <location>
        <begin position="118"/>
        <end position="134"/>
    </location>
</feature>
<evidence type="ECO:0000313" key="7">
    <source>
        <dbReference type="EMBL" id="ROR97891.1"/>
    </source>
</evidence>
<dbReference type="InterPro" id="IPR050638">
    <property type="entry name" value="AA-Vitamin_Transporters"/>
</dbReference>
<keyword evidence="3 5" id="KW-1133">Transmembrane helix</keyword>
<dbReference type="Pfam" id="PF00892">
    <property type="entry name" value="EamA"/>
    <property type="match status" value="2"/>
</dbReference>
<feature type="transmembrane region" description="Helical" evidence="5">
    <location>
        <begin position="33"/>
        <end position="51"/>
    </location>
</feature>